<organism evidence="4 5">
    <name type="scientific">Moraxella nasicaprae</name>
    <dbReference type="NCBI Taxonomy" id="2904122"/>
    <lineage>
        <taxon>Bacteria</taxon>
        <taxon>Pseudomonadati</taxon>
        <taxon>Pseudomonadota</taxon>
        <taxon>Gammaproteobacteria</taxon>
        <taxon>Moraxellales</taxon>
        <taxon>Moraxellaceae</taxon>
        <taxon>Moraxella</taxon>
    </lineage>
</organism>
<evidence type="ECO:0000313" key="4">
    <source>
        <dbReference type="EMBL" id="UXZ04111.1"/>
    </source>
</evidence>
<keyword evidence="5" id="KW-1185">Reference proteome</keyword>
<name>A0ABY6F1Z2_9GAMM</name>
<dbReference type="SUPFAM" id="SSF48179">
    <property type="entry name" value="6-phosphogluconate dehydrogenase C-terminal domain-like"/>
    <property type="match status" value="1"/>
</dbReference>
<dbReference type="PANTHER" id="PTHR43750">
    <property type="entry name" value="UDP-GLUCOSE 6-DEHYDROGENASE TUAD"/>
    <property type="match status" value="1"/>
</dbReference>
<evidence type="ECO:0000259" key="3">
    <source>
        <dbReference type="SMART" id="SM00984"/>
    </source>
</evidence>
<evidence type="ECO:0000313" key="5">
    <source>
        <dbReference type="Proteomes" id="UP001063782"/>
    </source>
</evidence>
<dbReference type="SUPFAM" id="SSF52413">
    <property type="entry name" value="UDP-glucose/GDP-mannose dehydrogenase C-terminal domain"/>
    <property type="match status" value="1"/>
</dbReference>
<keyword evidence="2" id="KW-0560">Oxidoreductase</keyword>
<dbReference type="Pfam" id="PF00984">
    <property type="entry name" value="UDPG_MGDP_dh"/>
    <property type="match status" value="1"/>
</dbReference>
<dbReference type="PANTHER" id="PTHR43750:SF3">
    <property type="entry name" value="UDP-GLUCOSE 6-DEHYDROGENASE TUAD"/>
    <property type="match status" value="1"/>
</dbReference>
<evidence type="ECO:0000256" key="2">
    <source>
        <dbReference type="ARBA" id="ARBA00023002"/>
    </source>
</evidence>
<reference evidence="4" key="1">
    <citation type="submission" date="2021-12" db="EMBL/GenBank/DDBJ databases">
        <title>taxonomy of Moraxella sp. ZY201224.</title>
        <authorList>
            <person name="Li F."/>
        </authorList>
    </citation>
    <scope>NUCLEOTIDE SEQUENCE</scope>
    <source>
        <strain evidence="4">ZY201224</strain>
    </source>
</reference>
<evidence type="ECO:0000256" key="1">
    <source>
        <dbReference type="ARBA" id="ARBA00015132"/>
    </source>
</evidence>
<dbReference type="Proteomes" id="UP001063782">
    <property type="component" value="Chromosome"/>
</dbReference>
<dbReference type="InterPro" id="IPR014027">
    <property type="entry name" value="UDP-Glc/GDP-Man_DH_C"/>
</dbReference>
<dbReference type="RefSeq" id="WP_263075593.1">
    <property type="nucleotide sequence ID" value="NZ_CP089977.1"/>
</dbReference>
<accession>A0ABY6F1Z2</accession>
<dbReference type="InterPro" id="IPR036220">
    <property type="entry name" value="UDP-Glc/GDP-Man_DH_C_sf"/>
</dbReference>
<gene>
    <name evidence="4" type="ORF">LU297_05685</name>
</gene>
<sequence>MKDVLIIGVSHESINAAIWLASINKSVRVLAEETAIDEVLSNYKFDHQMSALWHMYRQSGQITFAKSLGQADCIWLFVDGVTDELIWQLLPLPSPLIISGSKPIGQITQIASKYTGDVCYVPFIFLQDGQGFASISSPDLVLIGEKSAGCHQKNAILLALLTKAERSYVADITTIEFARSSIMAMLATRLSFINEMARLADVSDVDILKVQQILGLDKRIGKDYLSAGWGFGGYTLPTETAILGQYFAKNQVASPLLNAVTQINDDQKELLFRKFWQYFDGFIDQKTVMIWGAGYRRSTGRTIGSAIHPLLKLLWSYGIKTHIYAPNAGFELGQMYRDEPLFTLHNDAYALEGVDALFVLNWSDVLPVNLDKITNKQLPIFDGKNLFDEQMIAQLPNYQGVGRCTKILNEE</sequence>
<protein>
    <recommendedName>
        <fullName evidence="1">UDP-glucose 6-dehydrogenase</fullName>
    </recommendedName>
</protein>
<dbReference type="InterPro" id="IPR008927">
    <property type="entry name" value="6-PGluconate_DH-like_C_sf"/>
</dbReference>
<feature type="domain" description="UDP-glucose/GDP-mannose dehydrogenase C-terminal" evidence="3">
    <location>
        <begin position="289"/>
        <end position="389"/>
    </location>
</feature>
<dbReference type="EMBL" id="CP089977">
    <property type="protein sequence ID" value="UXZ04111.1"/>
    <property type="molecule type" value="Genomic_DNA"/>
</dbReference>
<dbReference type="InterPro" id="IPR014026">
    <property type="entry name" value="UDP-Glc/GDP-Man_DH_dimer"/>
</dbReference>
<dbReference type="SMART" id="SM00984">
    <property type="entry name" value="UDPG_MGDP_dh_C"/>
    <property type="match status" value="1"/>
</dbReference>
<dbReference type="Gene3D" id="1.20.5.100">
    <property type="entry name" value="Cytochrome c1, transmembrane anchor, C-terminal"/>
    <property type="match status" value="1"/>
</dbReference>
<dbReference type="Gene3D" id="3.40.50.720">
    <property type="entry name" value="NAD(P)-binding Rossmann-like Domain"/>
    <property type="match status" value="1"/>
</dbReference>
<proteinExistence type="predicted"/>